<gene>
    <name evidence="3" type="ORF">D9757_003855</name>
</gene>
<feature type="signal peptide" evidence="2">
    <location>
        <begin position="1"/>
        <end position="18"/>
    </location>
</feature>
<evidence type="ECO:0000256" key="1">
    <source>
        <dbReference type="SAM" id="MobiDB-lite"/>
    </source>
</evidence>
<proteinExistence type="predicted"/>
<protein>
    <submittedName>
        <fullName evidence="3">Uncharacterized protein</fullName>
    </submittedName>
</protein>
<sequence>MLAFAPIYILWAVSAVTASPILYPNATHTSSLEQRGEPQKVFLGKQNVGTSHEQWGIFFEIMGTGFSTEKLGGPTDTPKMELIRSSKHHGWEMTDLNVQFNNINSWTRTKFFNWITDDMISQLPQTATQPGSSQSSSSIGEIFYGGPEPDARNPHAPPKRQRAGGSSQDMAWVLLEEMGKRKLYVGNQGIPAVFKREFDQNYIKIWRRRWGNTDMGKKSIEWMMQTYPASKYPQWAKQWTDPL</sequence>
<keyword evidence="4" id="KW-1185">Reference proteome</keyword>
<evidence type="ECO:0000256" key="2">
    <source>
        <dbReference type="SAM" id="SignalP"/>
    </source>
</evidence>
<dbReference type="EMBL" id="JAACJN010000017">
    <property type="protein sequence ID" value="KAF5390004.1"/>
    <property type="molecule type" value="Genomic_DNA"/>
</dbReference>
<dbReference type="AlphaFoldDB" id="A0A8H5HVE8"/>
<keyword evidence="2" id="KW-0732">Signal</keyword>
<feature type="chain" id="PRO_5034603877" evidence="2">
    <location>
        <begin position="19"/>
        <end position="243"/>
    </location>
</feature>
<comment type="caution">
    <text evidence="3">The sequence shown here is derived from an EMBL/GenBank/DDBJ whole genome shotgun (WGS) entry which is preliminary data.</text>
</comment>
<organism evidence="3 4">
    <name type="scientific">Collybiopsis confluens</name>
    <dbReference type="NCBI Taxonomy" id="2823264"/>
    <lineage>
        <taxon>Eukaryota</taxon>
        <taxon>Fungi</taxon>
        <taxon>Dikarya</taxon>
        <taxon>Basidiomycota</taxon>
        <taxon>Agaricomycotina</taxon>
        <taxon>Agaricomycetes</taxon>
        <taxon>Agaricomycetidae</taxon>
        <taxon>Agaricales</taxon>
        <taxon>Marasmiineae</taxon>
        <taxon>Omphalotaceae</taxon>
        <taxon>Collybiopsis</taxon>
    </lineage>
</organism>
<name>A0A8H5HVE8_9AGAR</name>
<evidence type="ECO:0000313" key="4">
    <source>
        <dbReference type="Proteomes" id="UP000518752"/>
    </source>
</evidence>
<feature type="region of interest" description="Disordered" evidence="1">
    <location>
        <begin position="124"/>
        <end position="167"/>
    </location>
</feature>
<dbReference type="OrthoDB" id="10507397at2759"/>
<evidence type="ECO:0000313" key="3">
    <source>
        <dbReference type="EMBL" id="KAF5390004.1"/>
    </source>
</evidence>
<reference evidence="3 4" key="1">
    <citation type="journal article" date="2020" name="ISME J.">
        <title>Uncovering the hidden diversity of litter-decomposition mechanisms in mushroom-forming fungi.</title>
        <authorList>
            <person name="Floudas D."/>
            <person name="Bentzer J."/>
            <person name="Ahren D."/>
            <person name="Johansson T."/>
            <person name="Persson P."/>
            <person name="Tunlid A."/>
        </authorList>
    </citation>
    <scope>NUCLEOTIDE SEQUENCE [LARGE SCALE GENOMIC DNA]</scope>
    <source>
        <strain evidence="3 4">CBS 406.79</strain>
    </source>
</reference>
<accession>A0A8H5HVE8</accession>
<dbReference type="Proteomes" id="UP000518752">
    <property type="component" value="Unassembled WGS sequence"/>
</dbReference>